<evidence type="ECO:0000259" key="2">
    <source>
        <dbReference type="PROSITE" id="PS50975"/>
    </source>
</evidence>
<dbReference type="InterPro" id="IPR026838">
    <property type="entry name" value="YheC/D"/>
</dbReference>
<dbReference type="EMBL" id="JACXJA010000024">
    <property type="protein sequence ID" value="MBD2863883.1"/>
    <property type="molecule type" value="Genomic_DNA"/>
</dbReference>
<gene>
    <name evidence="3" type="ORF">IDH45_17990</name>
</gene>
<dbReference type="Proteomes" id="UP000639396">
    <property type="component" value="Unassembled WGS sequence"/>
</dbReference>
<dbReference type="Gene3D" id="3.30.470.20">
    <property type="entry name" value="ATP-grasp fold, B domain"/>
    <property type="match status" value="1"/>
</dbReference>
<dbReference type="Pfam" id="PF14398">
    <property type="entry name" value="ATPgrasp_YheCD"/>
    <property type="match status" value="1"/>
</dbReference>
<evidence type="ECO:0000256" key="1">
    <source>
        <dbReference type="PROSITE-ProRule" id="PRU00409"/>
    </source>
</evidence>
<proteinExistence type="predicted"/>
<accession>A0A927H122</accession>
<dbReference type="GO" id="GO:0046872">
    <property type="term" value="F:metal ion binding"/>
    <property type="evidence" value="ECO:0007669"/>
    <property type="project" value="InterPro"/>
</dbReference>
<name>A0A927H122_9BACL</name>
<evidence type="ECO:0000313" key="3">
    <source>
        <dbReference type="EMBL" id="MBD2863883.1"/>
    </source>
</evidence>
<protein>
    <submittedName>
        <fullName evidence="3">YheC/YheD family protein</fullName>
    </submittedName>
</protein>
<evidence type="ECO:0000313" key="4">
    <source>
        <dbReference type="Proteomes" id="UP000639396"/>
    </source>
</evidence>
<dbReference type="SUPFAM" id="SSF56059">
    <property type="entry name" value="Glutathione synthetase ATP-binding domain-like"/>
    <property type="match status" value="1"/>
</dbReference>
<dbReference type="PROSITE" id="PS50975">
    <property type="entry name" value="ATP_GRASP"/>
    <property type="match status" value="1"/>
</dbReference>
<keyword evidence="4" id="KW-1185">Reference proteome</keyword>
<feature type="domain" description="ATP-grasp" evidence="2">
    <location>
        <begin position="20"/>
        <end position="247"/>
    </location>
</feature>
<dbReference type="GO" id="GO:0005524">
    <property type="term" value="F:ATP binding"/>
    <property type="evidence" value="ECO:0007669"/>
    <property type="project" value="UniProtKB-UniRule"/>
</dbReference>
<dbReference type="InterPro" id="IPR011761">
    <property type="entry name" value="ATP-grasp"/>
</dbReference>
<sequence length="254" mass="29232">MPKNITRVTSKLRKTAALLRDESLRAYVPVTARMNRHTLRNMLDTHRMVYVKPNVGTFGNGVIRVEKRGEGKDAYWFQSGAKARSFRSFAAMFAALSQAKARRPYLVQKGIHLLKHNGRRFDLRVMVQHNLQQRWETTGIIGRLAHPKKIVTNYHNGGTPMKAETLLGSHMPAARRTRMMSRLKQLGLSTARQMSRSFPGVKEIGLDVALDHTLHPWILEVNTNPDPYIFRVLKDKSMFRKVIRYAKAYGRIRK</sequence>
<keyword evidence="1" id="KW-0547">Nucleotide-binding</keyword>
<dbReference type="AlphaFoldDB" id="A0A927H122"/>
<dbReference type="RefSeq" id="WP_190929514.1">
    <property type="nucleotide sequence ID" value="NZ_JACXJA010000024.1"/>
</dbReference>
<keyword evidence="1" id="KW-0067">ATP-binding</keyword>
<reference evidence="3" key="1">
    <citation type="submission" date="2020-09" db="EMBL/GenBank/DDBJ databases">
        <title>A novel bacterium of genus Paenibacillus, isolated from South China Sea.</title>
        <authorList>
            <person name="Huang H."/>
            <person name="Mo K."/>
            <person name="Hu Y."/>
        </authorList>
    </citation>
    <scope>NUCLEOTIDE SEQUENCE</scope>
    <source>
        <strain evidence="3">IB182363</strain>
    </source>
</reference>
<organism evidence="3 4">
    <name type="scientific">Paenibacillus oceani</name>
    <dbReference type="NCBI Taxonomy" id="2772510"/>
    <lineage>
        <taxon>Bacteria</taxon>
        <taxon>Bacillati</taxon>
        <taxon>Bacillota</taxon>
        <taxon>Bacilli</taxon>
        <taxon>Bacillales</taxon>
        <taxon>Paenibacillaceae</taxon>
        <taxon>Paenibacillus</taxon>
    </lineage>
</organism>
<comment type="caution">
    <text evidence="3">The sequence shown here is derived from an EMBL/GenBank/DDBJ whole genome shotgun (WGS) entry which is preliminary data.</text>
</comment>